<dbReference type="HOGENOM" id="CLU_2993925_0_0_5"/>
<keyword evidence="2" id="KW-1185">Reference proteome</keyword>
<organism evidence="1 2">
    <name type="scientific">Roseobacter litoralis (strain ATCC 49566 / DSM 6996 / JCM 21268 / NBRC 15278 / OCh 149)</name>
    <dbReference type="NCBI Taxonomy" id="391595"/>
    <lineage>
        <taxon>Bacteria</taxon>
        <taxon>Pseudomonadati</taxon>
        <taxon>Pseudomonadota</taxon>
        <taxon>Alphaproteobacteria</taxon>
        <taxon>Rhodobacterales</taxon>
        <taxon>Roseobacteraceae</taxon>
        <taxon>Roseobacter</taxon>
    </lineage>
</organism>
<dbReference type="KEGG" id="rli:RLO149_c008990"/>
<evidence type="ECO:0000313" key="2">
    <source>
        <dbReference type="Proteomes" id="UP000001353"/>
    </source>
</evidence>
<dbReference type="STRING" id="391595.RLO149_c008990"/>
<dbReference type="EMBL" id="CP002623">
    <property type="protein sequence ID" value="AEI92922.1"/>
    <property type="molecule type" value="Genomic_DNA"/>
</dbReference>
<evidence type="ECO:0000313" key="1">
    <source>
        <dbReference type="EMBL" id="AEI92922.1"/>
    </source>
</evidence>
<name>F7Z9W3_ROSLO</name>
<gene>
    <name evidence="1" type="ordered locus">RLO149_c008990</name>
</gene>
<dbReference type="AlphaFoldDB" id="F7Z9W3"/>
<accession>F7Z9W3</accession>
<proteinExistence type="predicted"/>
<sequence length="57" mass="5818">MLSIVSLANIACGGHAGGMGKLGGQAAILATVSLPSSRTATRCAPCGDHRMRHRLPF</sequence>
<dbReference type="Proteomes" id="UP000001353">
    <property type="component" value="Chromosome"/>
</dbReference>
<protein>
    <submittedName>
        <fullName evidence="1">Uncharacterized protein</fullName>
    </submittedName>
</protein>
<reference evidence="1 2" key="1">
    <citation type="journal article" date="2011" name="BMC Genomics">
        <title>Comparative genome analysis and genome-guided physiological analysis of Roseobacter litoralis.</title>
        <authorList>
            <person name="Kalhoefer D."/>
            <person name="Thole S."/>
            <person name="Voget S."/>
            <person name="Lehmann R."/>
            <person name="Liesegang H."/>
            <person name="Wollher A."/>
            <person name="Daniel R."/>
            <person name="Simon M."/>
            <person name="Brinkhoff T."/>
        </authorList>
    </citation>
    <scope>NUCLEOTIDE SEQUENCE [LARGE SCALE GENOMIC DNA]</scope>
    <source>
        <strain evidence="2">ATCC 49566 / DSM 6996 / JCM 21268 / NBRC 15278 / OCh 149</strain>
    </source>
</reference>